<accession>A0A0B3YCW0</accession>
<dbReference type="Pfam" id="PF19313">
    <property type="entry name" value="DUF5916"/>
    <property type="match status" value="1"/>
</dbReference>
<proteinExistence type="predicted"/>
<comment type="caution">
    <text evidence="3">The sequence shown here is derived from an EMBL/GenBank/DDBJ whole genome shotgun (WGS) entry which is preliminary data.</text>
</comment>
<evidence type="ECO:0000313" key="3">
    <source>
        <dbReference type="EMBL" id="KHT55532.1"/>
    </source>
</evidence>
<feature type="domain" description="DUF5916" evidence="2">
    <location>
        <begin position="235"/>
        <end position="343"/>
    </location>
</feature>
<reference evidence="3 4" key="1">
    <citation type="submission" date="2014-12" db="EMBL/GenBank/DDBJ databases">
        <title>Genome sequencing of Alteromonas marina AD001.</title>
        <authorList>
            <person name="Adrian T.G.S."/>
            <person name="Chan K.G."/>
        </authorList>
    </citation>
    <scope>NUCLEOTIDE SEQUENCE [LARGE SCALE GENOMIC DNA]</scope>
    <source>
        <strain evidence="3 4">AD001</strain>
    </source>
</reference>
<dbReference type="InterPro" id="IPR010502">
    <property type="entry name" value="Carb-bd_dom_fam9"/>
</dbReference>
<dbReference type="GO" id="GO:0004553">
    <property type="term" value="F:hydrolase activity, hydrolyzing O-glycosyl compounds"/>
    <property type="evidence" value="ECO:0007669"/>
    <property type="project" value="InterPro"/>
</dbReference>
<evidence type="ECO:0000259" key="2">
    <source>
        <dbReference type="Pfam" id="PF19313"/>
    </source>
</evidence>
<dbReference type="Gene3D" id="2.60.40.1190">
    <property type="match status" value="1"/>
</dbReference>
<dbReference type="InterPro" id="IPR045670">
    <property type="entry name" value="DUF5916"/>
</dbReference>
<gene>
    <name evidence="3" type="ORF">RJ41_04540</name>
</gene>
<dbReference type="Pfam" id="PF06452">
    <property type="entry name" value="CBM9_1"/>
    <property type="match status" value="1"/>
</dbReference>
<dbReference type="AlphaFoldDB" id="A0A0B3YCW0"/>
<dbReference type="GO" id="GO:0016052">
    <property type="term" value="P:carbohydrate catabolic process"/>
    <property type="evidence" value="ECO:0007669"/>
    <property type="project" value="InterPro"/>
</dbReference>
<dbReference type="GO" id="GO:0030246">
    <property type="term" value="F:carbohydrate binding"/>
    <property type="evidence" value="ECO:0007669"/>
    <property type="project" value="InterPro"/>
</dbReference>
<dbReference type="SUPFAM" id="SSF49344">
    <property type="entry name" value="CBD9-like"/>
    <property type="match status" value="1"/>
</dbReference>
<organism evidence="3 4">
    <name type="scientific">Alteromonas marina</name>
    <dbReference type="NCBI Taxonomy" id="203795"/>
    <lineage>
        <taxon>Bacteria</taxon>
        <taxon>Pseudomonadati</taxon>
        <taxon>Pseudomonadota</taxon>
        <taxon>Gammaproteobacteria</taxon>
        <taxon>Alteromonadales</taxon>
        <taxon>Alteromonadaceae</taxon>
        <taxon>Alteromonas/Salinimonas group</taxon>
        <taxon>Alteromonas</taxon>
    </lineage>
</organism>
<name>A0A0B3YCW0_9ALTE</name>
<evidence type="ECO:0000259" key="1">
    <source>
        <dbReference type="Pfam" id="PF06452"/>
    </source>
</evidence>
<protein>
    <submittedName>
        <fullName evidence="3">Uncharacterized protein</fullName>
    </submittedName>
</protein>
<keyword evidence="4" id="KW-1185">Reference proteome</keyword>
<sequence length="768" mass="87859">MPPTIVTERSENTITETSDDNISDSLVVPFIAGTVELDGIIDEAVWEEATKVPLTFVTRPFENTTPPVLTTARIFENGESIYIAFTAQDDDPSQLRALFRDRDNVWDNDLVGIKIDTFGDSRLSYQFFVNPRGIQSDAIENQMTLSESDSWNAIWDAQAQITQDGYTVEIALPFRIMNFLDSDGPKRWRAEFVRFYPRENNLRISNRPVDRNNACGLCQMGDMEGFATAKQGQNLSITPYAVAGYARNREPVPSQDATDWRYQDNQEIGVDVNWGITSDMLLQATVNPDFSQVEADAGQLGINNPFALFFPEQRPFFLENADFFSTQYDLVYTRNIGAPDIGTKLTGRVNNHTFGILAANDESTTFLVPGNLGSSVARLNEESTNIAARYRYDISDDLSVGAIITGRHSEDYHNIVTGLDSRYQITPSDTLRVQVLRSQTQYPQTLFSDFCSNDCSADEDINEITLRTRESDTFSGSTYKIDYRHEVRDWYFYANRTSTQADFRADLGFESTVDRHKSVLGGGYIWWNENEWWNRFEFGGDWDITHNDDGELIEREMQAQVELNAAYQSYFNFQWVKRDTVGLRHNGASLTIDGNTTRFTEEQFSFYFEAQPSRTLYFENFARIGDRIDLRNDRLGDQVLLEPSITLNLGQHLEASLSHEYNRIDVNDKMLFTANLSDLRLSYQFSAEQFIRVALVYADIKRNTDNYLMRVDARDRSLGTQVVYSYMINPLSRLFIGYGDSAFADDENPGLLRTEQAVFMKFSYAWLY</sequence>
<dbReference type="Proteomes" id="UP000031197">
    <property type="component" value="Unassembled WGS sequence"/>
</dbReference>
<evidence type="ECO:0000313" key="4">
    <source>
        <dbReference type="Proteomes" id="UP000031197"/>
    </source>
</evidence>
<dbReference type="EMBL" id="JWLW01000008">
    <property type="protein sequence ID" value="KHT55532.1"/>
    <property type="molecule type" value="Genomic_DNA"/>
</dbReference>
<feature type="domain" description="Carbohydrate-binding" evidence="1">
    <location>
        <begin position="38"/>
        <end position="176"/>
    </location>
</feature>
<dbReference type="CDD" id="cd09618">
    <property type="entry name" value="CBM9_like_2"/>
    <property type="match status" value="1"/>
</dbReference>